<reference evidence="1 2" key="1">
    <citation type="submission" date="2023-05" db="EMBL/GenBank/DDBJ databases">
        <title>B98-5 Cell Line De Novo Hybrid Assembly: An Optical Mapping Approach.</title>
        <authorList>
            <person name="Kananen K."/>
            <person name="Auerbach J.A."/>
            <person name="Kautto E."/>
            <person name="Blachly J.S."/>
        </authorList>
    </citation>
    <scope>NUCLEOTIDE SEQUENCE [LARGE SCALE GENOMIC DNA]</scope>
    <source>
        <strain evidence="1">B95-8</strain>
        <tissue evidence="1">Cell line</tissue>
    </source>
</reference>
<organism evidence="1 2">
    <name type="scientific">Saguinus oedipus</name>
    <name type="common">Cotton-top tamarin</name>
    <name type="synonym">Oedipomidas oedipus</name>
    <dbReference type="NCBI Taxonomy" id="9490"/>
    <lineage>
        <taxon>Eukaryota</taxon>
        <taxon>Metazoa</taxon>
        <taxon>Chordata</taxon>
        <taxon>Craniata</taxon>
        <taxon>Vertebrata</taxon>
        <taxon>Euteleostomi</taxon>
        <taxon>Mammalia</taxon>
        <taxon>Eutheria</taxon>
        <taxon>Euarchontoglires</taxon>
        <taxon>Primates</taxon>
        <taxon>Haplorrhini</taxon>
        <taxon>Platyrrhini</taxon>
        <taxon>Cebidae</taxon>
        <taxon>Callitrichinae</taxon>
        <taxon>Saguinus</taxon>
    </lineage>
</organism>
<gene>
    <name evidence="1" type="ORF">P7K49_015169</name>
</gene>
<name>A0ABQ9V900_SAGOE</name>
<protein>
    <submittedName>
        <fullName evidence="1">Uncharacterized protein</fullName>
    </submittedName>
</protein>
<keyword evidence="2" id="KW-1185">Reference proteome</keyword>
<dbReference type="EMBL" id="JASSZA010000007">
    <property type="protein sequence ID" value="KAK2105655.1"/>
    <property type="molecule type" value="Genomic_DNA"/>
</dbReference>
<comment type="caution">
    <text evidence="1">The sequence shown here is derived from an EMBL/GenBank/DDBJ whole genome shotgun (WGS) entry which is preliminary data.</text>
</comment>
<sequence>MMWFPRGSRELAGPAALCLRCHFTPGPSGWVHALQEDHRLTELKTWQFVQFFTAAGPHRHLDPHPAVSRWLLNCPPTCGLRLSVGQVPLTEKRHQRSFDIIGTFYSSGRYTLAFLAEQVGARSCVSMEDVHLRNCTTAPPQGPAVRRDVGAAASSSGAEPACWAQARRAVPLQQRLRLPPQSRHERLSPAALGAVPSLACICGGEGYS</sequence>
<accession>A0ABQ9V900</accession>
<proteinExistence type="predicted"/>
<dbReference type="Proteomes" id="UP001266305">
    <property type="component" value="Unassembled WGS sequence"/>
</dbReference>
<evidence type="ECO:0000313" key="1">
    <source>
        <dbReference type="EMBL" id="KAK2105655.1"/>
    </source>
</evidence>
<evidence type="ECO:0000313" key="2">
    <source>
        <dbReference type="Proteomes" id="UP001266305"/>
    </source>
</evidence>